<dbReference type="FunFam" id="3.40.430.10:FF:000008">
    <property type="entry name" value="Dihydrofolate reductase"/>
    <property type="match status" value="1"/>
</dbReference>
<dbReference type="GO" id="GO:0016301">
    <property type="term" value="F:kinase activity"/>
    <property type="evidence" value="ECO:0007669"/>
    <property type="project" value="UniProtKB-KW"/>
</dbReference>
<dbReference type="InterPro" id="IPR050765">
    <property type="entry name" value="Riboflavin_Biosynth_HTPR"/>
</dbReference>
<organism evidence="2 3">
    <name type="scientific">Bacillus cereus</name>
    <dbReference type="NCBI Taxonomy" id="1396"/>
    <lineage>
        <taxon>Bacteria</taxon>
        <taxon>Bacillati</taxon>
        <taxon>Bacillota</taxon>
        <taxon>Bacilli</taxon>
        <taxon>Bacillales</taxon>
        <taxon>Bacillaceae</taxon>
        <taxon>Bacillus</taxon>
        <taxon>Bacillus cereus group</taxon>
    </lineage>
</organism>
<evidence type="ECO:0000313" key="3">
    <source>
        <dbReference type="Proteomes" id="UP000186535"/>
    </source>
</evidence>
<dbReference type="AlphaFoldDB" id="A0A1C3ZUY4"/>
<evidence type="ECO:0000259" key="1">
    <source>
        <dbReference type="Pfam" id="PF01872"/>
    </source>
</evidence>
<dbReference type="Proteomes" id="UP000186535">
    <property type="component" value="Unassembled WGS sequence"/>
</dbReference>
<dbReference type="Gene3D" id="3.40.430.10">
    <property type="entry name" value="Dihydrofolate Reductase, subunit A"/>
    <property type="match status" value="1"/>
</dbReference>
<dbReference type="InterPro" id="IPR002734">
    <property type="entry name" value="RibDG_C"/>
</dbReference>
<evidence type="ECO:0000313" key="2">
    <source>
        <dbReference type="EMBL" id="OKA38571.1"/>
    </source>
</evidence>
<keyword evidence="2" id="KW-0418">Kinase</keyword>
<dbReference type="InterPro" id="IPR024072">
    <property type="entry name" value="DHFR-like_dom_sf"/>
</dbReference>
<feature type="domain" description="Bacterial bifunctional deaminase-reductase C-terminal" evidence="1">
    <location>
        <begin position="4"/>
        <end position="164"/>
    </location>
</feature>
<dbReference type="EMBL" id="MPON01000003">
    <property type="protein sequence ID" value="OKA38571.1"/>
    <property type="molecule type" value="Genomic_DNA"/>
</dbReference>
<dbReference type="PANTHER" id="PTHR38011">
    <property type="entry name" value="DIHYDROFOLATE REDUCTASE FAMILY PROTEIN (AFU_ORTHOLOGUE AFUA_8G06820)"/>
    <property type="match status" value="1"/>
</dbReference>
<dbReference type="Pfam" id="PF01872">
    <property type="entry name" value="RibD_C"/>
    <property type="match status" value="1"/>
</dbReference>
<keyword evidence="2" id="KW-0808">Transferase</keyword>
<accession>A0A1C3ZUY4</accession>
<dbReference type="RefSeq" id="WP_073517280.1">
    <property type="nucleotide sequence ID" value="NZ_MPOM01000010.1"/>
</dbReference>
<name>A0A1C3ZUY4_BACCE</name>
<protein>
    <submittedName>
        <fullName evidence="2">Diacylglycerol kinase</fullName>
    </submittedName>
</protein>
<sequence length="174" mass="19934">MSREVVLFIAASLDGYIAKENDDLEWLMETEGEGDNGYTEMYETIDTIIMGKRTYDYVVEHTETFPYLDKACYVFSRSEKGSDGNVEFVNEDVVEFTKRLKAQEGSKIWMVGGGSLLSEFFKNNLIDEYIVTITPHILGSGVPLFQDKNPEINLTLTDTKRFGQFVNLYYKVKL</sequence>
<dbReference type="PANTHER" id="PTHR38011:SF11">
    <property type="entry name" value="2,5-DIAMINO-6-RIBOSYLAMINO-4(3H)-PYRIMIDINONE 5'-PHOSPHATE REDUCTASE"/>
    <property type="match status" value="1"/>
</dbReference>
<reference evidence="2 3" key="1">
    <citation type="submission" date="2016-11" db="EMBL/GenBank/DDBJ databases">
        <title>Identification of Bacillus cereus isolated from egg-white.</title>
        <authorList>
            <person name="Soni A."/>
            <person name="Oey I."/>
            <person name="Silcock P."/>
            <person name="Bremer P."/>
        </authorList>
    </citation>
    <scope>NUCLEOTIDE SEQUENCE [LARGE SCALE GENOMIC DNA]</scope>
    <source>
        <strain evidence="2 3">NZAS03</strain>
    </source>
</reference>
<dbReference type="GO" id="GO:0009231">
    <property type="term" value="P:riboflavin biosynthetic process"/>
    <property type="evidence" value="ECO:0007669"/>
    <property type="project" value="InterPro"/>
</dbReference>
<gene>
    <name evidence="2" type="ORF">BJR07_14845</name>
</gene>
<proteinExistence type="predicted"/>
<comment type="caution">
    <text evidence="2">The sequence shown here is derived from an EMBL/GenBank/DDBJ whole genome shotgun (WGS) entry which is preliminary data.</text>
</comment>
<dbReference type="SUPFAM" id="SSF53597">
    <property type="entry name" value="Dihydrofolate reductase-like"/>
    <property type="match status" value="1"/>
</dbReference>
<dbReference type="GO" id="GO:0008703">
    <property type="term" value="F:5-amino-6-(5-phosphoribosylamino)uracil reductase activity"/>
    <property type="evidence" value="ECO:0007669"/>
    <property type="project" value="InterPro"/>
</dbReference>